<dbReference type="PANTHER" id="PTHR30346">
    <property type="entry name" value="TRANSCRIPTIONAL DUAL REGULATOR HCAR-RELATED"/>
    <property type="match status" value="1"/>
</dbReference>
<accession>E3NVR8</accession>
<dbReference type="InterPro" id="IPR000847">
    <property type="entry name" value="LysR_HTH_N"/>
</dbReference>
<keyword evidence="7" id="KW-1185">Reference proteome</keyword>
<dbReference type="PROSITE" id="PS50931">
    <property type="entry name" value="HTH_LYSR"/>
    <property type="match status" value="1"/>
</dbReference>
<dbReference type="STRING" id="31234.E3NVR8"/>
<dbReference type="OMA" id="MFRHGYD"/>
<evidence type="ECO:0000256" key="2">
    <source>
        <dbReference type="ARBA" id="ARBA00023015"/>
    </source>
</evidence>
<dbReference type="Pfam" id="PF03466">
    <property type="entry name" value="LysR_substrate"/>
    <property type="match status" value="1"/>
</dbReference>
<dbReference type="InterPro" id="IPR005119">
    <property type="entry name" value="LysR_subst-bd"/>
</dbReference>
<feature type="domain" description="HTH lysR-type" evidence="5">
    <location>
        <begin position="5"/>
        <end position="62"/>
    </location>
</feature>
<dbReference type="GO" id="GO:0003677">
    <property type="term" value="F:DNA binding"/>
    <property type="evidence" value="ECO:0007669"/>
    <property type="project" value="UniProtKB-KW"/>
</dbReference>
<dbReference type="GO" id="GO:0032993">
    <property type="term" value="C:protein-DNA complex"/>
    <property type="evidence" value="ECO:0007669"/>
    <property type="project" value="TreeGrafter"/>
</dbReference>
<evidence type="ECO:0000256" key="3">
    <source>
        <dbReference type="ARBA" id="ARBA00023125"/>
    </source>
</evidence>
<sequence length="316" mass="35998">MEFEMELRHLRYFVAVVEEQSFTKAAEKLYIAQPPLSRQIQNLEGELGIALFERGSRPLKTTEAGQFFYQHAVKLLSNAEEVKSMTKRIGLIEKTVTMGFVGSLLYGLLPKIVYMFRQQQPHLKIELIEMSTKDQIQALKEGRIDVGFGRLRISDPAIRRVLLREESLMLAVHISHHLATDSKGTYFADIEDENLFLYPSHPKPNFSTQVRHLFSEHGLDPKNLKEVREIQLALGLVAAGEGVCIVPESAKTIQLPNLIYIPLLDSSAKSPIFMAIRCMDESENIRSLFDCIYQVYDLEGFQYDRASSRHYNASSS</sequence>
<evidence type="ECO:0000313" key="6">
    <source>
        <dbReference type="EMBL" id="EFO99014.1"/>
    </source>
</evidence>
<dbReference type="SUPFAM" id="SSF46785">
    <property type="entry name" value="Winged helix' DNA-binding domain"/>
    <property type="match status" value="1"/>
</dbReference>
<dbReference type="CDD" id="cd08445">
    <property type="entry name" value="PBP2_BenM_CatM_CatR"/>
    <property type="match status" value="1"/>
</dbReference>
<keyword evidence="3" id="KW-0238">DNA-binding</keyword>
<dbReference type="eggNOG" id="ENOG502RUHK">
    <property type="taxonomic scope" value="Eukaryota"/>
</dbReference>
<dbReference type="InParanoid" id="E3NVR8"/>
<dbReference type="Gene3D" id="3.40.190.10">
    <property type="entry name" value="Periplasmic binding protein-like II"/>
    <property type="match status" value="2"/>
</dbReference>
<keyword evidence="2" id="KW-0805">Transcription regulation</keyword>
<dbReference type="PRINTS" id="PR00039">
    <property type="entry name" value="HTHLYSR"/>
</dbReference>
<reference evidence="6" key="1">
    <citation type="submission" date="2007-07" db="EMBL/GenBank/DDBJ databases">
        <title>PCAP assembly of the Caenorhabditis remanei genome.</title>
        <authorList>
            <consortium name="The Caenorhabditis remanei Sequencing Consortium"/>
            <person name="Wilson R.K."/>
        </authorList>
    </citation>
    <scope>NUCLEOTIDE SEQUENCE [LARGE SCALE GENOMIC DNA]</scope>
    <source>
        <strain evidence="6">PB4641</strain>
    </source>
</reference>
<evidence type="ECO:0000256" key="1">
    <source>
        <dbReference type="ARBA" id="ARBA00009437"/>
    </source>
</evidence>
<name>E3NVR8_CAERE</name>
<dbReference type="AlphaFoldDB" id="E3NVR8"/>
<dbReference type="Gene3D" id="1.10.10.10">
    <property type="entry name" value="Winged helix-like DNA-binding domain superfamily/Winged helix DNA-binding domain"/>
    <property type="match status" value="1"/>
</dbReference>
<dbReference type="HOGENOM" id="CLU_039613_6_4_1"/>
<dbReference type="OrthoDB" id="8123202at2759"/>
<evidence type="ECO:0000259" key="5">
    <source>
        <dbReference type="PROSITE" id="PS50931"/>
    </source>
</evidence>
<evidence type="ECO:0000313" key="7">
    <source>
        <dbReference type="Proteomes" id="UP000008281"/>
    </source>
</evidence>
<keyword evidence="4" id="KW-0804">Transcription</keyword>
<dbReference type="EMBL" id="DS271098">
    <property type="protein sequence ID" value="EFO99014.1"/>
    <property type="molecule type" value="Genomic_DNA"/>
</dbReference>
<dbReference type="Proteomes" id="UP000008281">
    <property type="component" value="Unassembled WGS sequence"/>
</dbReference>
<dbReference type="FunFam" id="1.10.10.10:FF:000001">
    <property type="entry name" value="LysR family transcriptional regulator"/>
    <property type="match status" value="1"/>
</dbReference>
<dbReference type="InterPro" id="IPR036390">
    <property type="entry name" value="WH_DNA-bd_sf"/>
</dbReference>
<organism evidence="7">
    <name type="scientific">Caenorhabditis remanei</name>
    <name type="common">Caenorhabditis vulgaris</name>
    <dbReference type="NCBI Taxonomy" id="31234"/>
    <lineage>
        <taxon>Eukaryota</taxon>
        <taxon>Metazoa</taxon>
        <taxon>Ecdysozoa</taxon>
        <taxon>Nematoda</taxon>
        <taxon>Chromadorea</taxon>
        <taxon>Rhabditida</taxon>
        <taxon>Rhabditina</taxon>
        <taxon>Rhabditomorpha</taxon>
        <taxon>Rhabditoidea</taxon>
        <taxon>Rhabditidae</taxon>
        <taxon>Peloderinae</taxon>
        <taxon>Caenorhabditis</taxon>
    </lineage>
</organism>
<proteinExistence type="inferred from homology"/>
<comment type="similarity">
    <text evidence="1">Belongs to the LysR transcriptional regulatory family.</text>
</comment>
<evidence type="ECO:0000256" key="4">
    <source>
        <dbReference type="ARBA" id="ARBA00023163"/>
    </source>
</evidence>
<dbReference type="GO" id="GO:0003700">
    <property type="term" value="F:DNA-binding transcription factor activity"/>
    <property type="evidence" value="ECO:0007669"/>
    <property type="project" value="InterPro"/>
</dbReference>
<protein>
    <recommendedName>
        <fullName evidence="5">HTH lysR-type domain-containing protein</fullName>
    </recommendedName>
</protein>
<dbReference type="SUPFAM" id="SSF53850">
    <property type="entry name" value="Periplasmic binding protein-like II"/>
    <property type="match status" value="1"/>
</dbReference>
<gene>
    <name evidence="6" type="ORF">CRE_23286</name>
</gene>
<dbReference type="Pfam" id="PF00126">
    <property type="entry name" value="HTH_1"/>
    <property type="match status" value="1"/>
</dbReference>
<dbReference type="PANTHER" id="PTHR30346:SF17">
    <property type="entry name" value="LYSR FAMILY TRANSCRIPTIONAL REGULATOR"/>
    <property type="match status" value="1"/>
</dbReference>
<dbReference type="InterPro" id="IPR036388">
    <property type="entry name" value="WH-like_DNA-bd_sf"/>
</dbReference>